<protein>
    <submittedName>
        <fullName evidence="6">Mss4-like protein</fullName>
    </submittedName>
</protein>
<evidence type="ECO:0000259" key="5">
    <source>
        <dbReference type="PROSITE" id="PS51891"/>
    </source>
</evidence>
<sequence>MAESNDIKTLEAKCYCGSVHFTVDVPKSSLPFRVHLCHCSLCRYSLGLPSVFHTGLPKGVKPNFVAPSSEASMTHYITPACGGTLSFCSTCGCHIASIGHELRDWTVATSIFTDHGPDNFLIGKHIYSKSVKDEGIAKVLTHIRGDEFGVYNPPEDSPKAKLLEHEPEVGEDGKDRMRAQCHCGGVSFTFPRPTEDVLKDEKMSQYVSRVDKTKWQATFDICDDCRLVTGAHVVGWTFIPLALCEPPIKPDLLIGTAKTYESSPGVLRSFCGECGATFFFSTKERHDSDRQQIVDLSTGVLRAPEGGMAENWLTWRARLSWYDSGKKYDSAFAEALQEGMNKYVLEKEGKVEDYNIG</sequence>
<dbReference type="Gene3D" id="3.90.1590.10">
    <property type="entry name" value="glutathione-dependent formaldehyde- activating enzyme (gfa)"/>
    <property type="match status" value="2"/>
</dbReference>
<dbReference type="OrthoDB" id="5422068at2759"/>
<dbReference type="GO" id="GO:0046872">
    <property type="term" value="F:metal ion binding"/>
    <property type="evidence" value="ECO:0007669"/>
    <property type="project" value="UniProtKB-KW"/>
</dbReference>
<comment type="similarity">
    <text evidence="1">Belongs to the Gfa family.</text>
</comment>
<proteinExistence type="inferred from homology"/>
<gene>
    <name evidence="6" type="ORF">EDB81DRAFT_387508</name>
</gene>
<dbReference type="PANTHER" id="PTHR33337:SF31">
    <property type="entry name" value="DUF636 DOMAIN PROTEIN (AFU_ORTHOLOGUE AFUA_2G12650)"/>
    <property type="match status" value="1"/>
</dbReference>
<evidence type="ECO:0000256" key="4">
    <source>
        <dbReference type="ARBA" id="ARBA00023239"/>
    </source>
</evidence>
<comment type="caution">
    <text evidence="6">The sequence shown here is derived from an EMBL/GenBank/DDBJ whole genome shotgun (WGS) entry which is preliminary data.</text>
</comment>
<keyword evidence="7" id="KW-1185">Reference proteome</keyword>
<accession>A0A9P9F8Z0</accession>
<name>A0A9P9F8Z0_9HYPO</name>
<dbReference type="SUPFAM" id="SSF51316">
    <property type="entry name" value="Mss4-like"/>
    <property type="match status" value="2"/>
</dbReference>
<reference evidence="6" key="1">
    <citation type="journal article" date="2021" name="Nat. Commun.">
        <title>Genetic determinants of endophytism in the Arabidopsis root mycobiome.</title>
        <authorList>
            <person name="Mesny F."/>
            <person name="Miyauchi S."/>
            <person name="Thiergart T."/>
            <person name="Pickel B."/>
            <person name="Atanasova L."/>
            <person name="Karlsson M."/>
            <person name="Huettel B."/>
            <person name="Barry K.W."/>
            <person name="Haridas S."/>
            <person name="Chen C."/>
            <person name="Bauer D."/>
            <person name="Andreopoulos W."/>
            <person name="Pangilinan J."/>
            <person name="LaButti K."/>
            <person name="Riley R."/>
            <person name="Lipzen A."/>
            <person name="Clum A."/>
            <person name="Drula E."/>
            <person name="Henrissat B."/>
            <person name="Kohler A."/>
            <person name="Grigoriev I.V."/>
            <person name="Martin F.M."/>
            <person name="Hacquard S."/>
        </authorList>
    </citation>
    <scope>NUCLEOTIDE SEQUENCE</scope>
    <source>
        <strain evidence="6">MPI-CAGE-AT-0147</strain>
    </source>
</reference>
<dbReference type="AlphaFoldDB" id="A0A9P9F8Z0"/>
<keyword evidence="3" id="KW-0862">Zinc</keyword>
<dbReference type="Pfam" id="PF04828">
    <property type="entry name" value="GFA"/>
    <property type="match status" value="1"/>
</dbReference>
<dbReference type="EMBL" id="JAGMUV010000005">
    <property type="protein sequence ID" value="KAH7156339.1"/>
    <property type="molecule type" value="Genomic_DNA"/>
</dbReference>
<organism evidence="6 7">
    <name type="scientific">Dactylonectria macrodidyma</name>
    <dbReference type="NCBI Taxonomy" id="307937"/>
    <lineage>
        <taxon>Eukaryota</taxon>
        <taxon>Fungi</taxon>
        <taxon>Dikarya</taxon>
        <taxon>Ascomycota</taxon>
        <taxon>Pezizomycotina</taxon>
        <taxon>Sordariomycetes</taxon>
        <taxon>Hypocreomycetidae</taxon>
        <taxon>Hypocreales</taxon>
        <taxon>Nectriaceae</taxon>
        <taxon>Dactylonectria</taxon>
    </lineage>
</organism>
<dbReference type="PANTHER" id="PTHR33337">
    <property type="entry name" value="GFA DOMAIN-CONTAINING PROTEIN"/>
    <property type="match status" value="1"/>
</dbReference>
<evidence type="ECO:0000313" key="6">
    <source>
        <dbReference type="EMBL" id="KAH7156339.1"/>
    </source>
</evidence>
<evidence type="ECO:0000256" key="3">
    <source>
        <dbReference type="ARBA" id="ARBA00022833"/>
    </source>
</evidence>
<evidence type="ECO:0000256" key="1">
    <source>
        <dbReference type="ARBA" id="ARBA00005495"/>
    </source>
</evidence>
<evidence type="ECO:0000313" key="7">
    <source>
        <dbReference type="Proteomes" id="UP000738349"/>
    </source>
</evidence>
<keyword evidence="2" id="KW-0479">Metal-binding</keyword>
<keyword evidence="4" id="KW-0456">Lyase</keyword>
<dbReference type="InterPro" id="IPR011057">
    <property type="entry name" value="Mss4-like_sf"/>
</dbReference>
<dbReference type="Proteomes" id="UP000738349">
    <property type="component" value="Unassembled WGS sequence"/>
</dbReference>
<dbReference type="PROSITE" id="PS51891">
    <property type="entry name" value="CENP_V_GFA"/>
    <property type="match status" value="1"/>
</dbReference>
<evidence type="ECO:0000256" key="2">
    <source>
        <dbReference type="ARBA" id="ARBA00022723"/>
    </source>
</evidence>
<dbReference type="InterPro" id="IPR006913">
    <property type="entry name" value="CENP-V/GFA"/>
</dbReference>
<feature type="domain" description="CENP-V/GFA" evidence="5">
    <location>
        <begin position="10"/>
        <end position="128"/>
    </location>
</feature>
<dbReference type="GO" id="GO:0016846">
    <property type="term" value="F:carbon-sulfur lyase activity"/>
    <property type="evidence" value="ECO:0007669"/>
    <property type="project" value="InterPro"/>
</dbReference>